<feature type="non-terminal residue" evidence="2">
    <location>
        <position position="1"/>
    </location>
</feature>
<dbReference type="Proteomes" id="UP001626550">
    <property type="component" value="Unassembled WGS sequence"/>
</dbReference>
<evidence type="ECO:0000313" key="3">
    <source>
        <dbReference type="Proteomes" id="UP001626550"/>
    </source>
</evidence>
<keyword evidence="3" id="KW-1185">Reference proteome</keyword>
<gene>
    <name evidence="2" type="ORF">Ciccas_011780</name>
</gene>
<evidence type="ECO:0000256" key="1">
    <source>
        <dbReference type="SAM" id="MobiDB-lite"/>
    </source>
</evidence>
<dbReference type="AlphaFoldDB" id="A0ABD2PTA2"/>
<sequence length="61" mass="6488">ALRHSTPFSSIITMLYFKNSSLAETVSHASSSPPNYDSEHVEIVDTPISSAGQSTRPPPSG</sequence>
<feature type="region of interest" description="Disordered" evidence="1">
    <location>
        <begin position="26"/>
        <end position="61"/>
    </location>
</feature>
<protein>
    <submittedName>
        <fullName evidence="2">Uncharacterized protein</fullName>
    </submittedName>
</protein>
<feature type="compositionally biased region" description="Polar residues" evidence="1">
    <location>
        <begin position="26"/>
        <end position="35"/>
    </location>
</feature>
<reference evidence="2 3" key="1">
    <citation type="submission" date="2024-11" db="EMBL/GenBank/DDBJ databases">
        <title>Adaptive evolution of stress response genes in parasites aligns with host niche diversity.</title>
        <authorList>
            <person name="Hahn C."/>
            <person name="Resl P."/>
        </authorList>
    </citation>
    <scope>NUCLEOTIDE SEQUENCE [LARGE SCALE GENOMIC DNA]</scope>
    <source>
        <strain evidence="2">EGGRZ-B1_66</strain>
        <tissue evidence="2">Body</tissue>
    </source>
</reference>
<evidence type="ECO:0000313" key="2">
    <source>
        <dbReference type="EMBL" id="KAL3309671.1"/>
    </source>
</evidence>
<organism evidence="2 3">
    <name type="scientific">Cichlidogyrus casuarinus</name>
    <dbReference type="NCBI Taxonomy" id="1844966"/>
    <lineage>
        <taxon>Eukaryota</taxon>
        <taxon>Metazoa</taxon>
        <taxon>Spiralia</taxon>
        <taxon>Lophotrochozoa</taxon>
        <taxon>Platyhelminthes</taxon>
        <taxon>Monogenea</taxon>
        <taxon>Monopisthocotylea</taxon>
        <taxon>Dactylogyridea</taxon>
        <taxon>Ancyrocephalidae</taxon>
        <taxon>Cichlidogyrus</taxon>
    </lineage>
</organism>
<accession>A0ABD2PTA2</accession>
<comment type="caution">
    <text evidence="2">The sequence shown here is derived from an EMBL/GenBank/DDBJ whole genome shotgun (WGS) entry which is preliminary data.</text>
</comment>
<proteinExistence type="predicted"/>
<name>A0ABD2PTA2_9PLAT</name>
<dbReference type="EMBL" id="JBJKFK010003655">
    <property type="protein sequence ID" value="KAL3309671.1"/>
    <property type="molecule type" value="Genomic_DNA"/>
</dbReference>